<dbReference type="HAMAP" id="MF_04134">
    <property type="entry name" value="GT_LAMBD"/>
    <property type="match status" value="1"/>
</dbReference>
<sequence length="138" mass="15131">MFLKTESFEYNGVTITLSELSALQRIEHLAWLKQQEEQLASGVNPRVALEDTIKTAALLVAMSLWHNHPKKAQMPSMDEAIKQLHQDVLTTWPVEAISAAADMVERLSGMSAPVTEDVPALAEDTAEPITAGKHLKAS</sequence>
<accession>A0ABD7AZJ6</accession>
<dbReference type="EMBL" id="CP056597">
    <property type="protein sequence ID" value="QLY37335.1"/>
    <property type="molecule type" value="Genomic_DNA"/>
</dbReference>
<reference evidence="3" key="1">
    <citation type="submission" date="2020-06" db="EMBL/GenBank/DDBJ databases">
        <title>REHAB project genomes.</title>
        <authorList>
            <person name="Shaw L.P."/>
        </authorList>
    </citation>
    <scope>NUCLEOTIDE SEQUENCE [LARGE SCALE GENOMIC DNA]</scope>
    <source>
        <strain evidence="3">RHBSTW-00334</strain>
    </source>
</reference>
<evidence type="ECO:0000259" key="1">
    <source>
        <dbReference type="Pfam" id="PF06894"/>
    </source>
</evidence>
<feature type="domain" description="Tail assembly protein G" evidence="1">
    <location>
        <begin position="1"/>
        <end position="123"/>
    </location>
</feature>
<dbReference type="NCBIfam" id="TIGR01674">
    <property type="entry name" value="phage_lambda_G"/>
    <property type="match status" value="1"/>
</dbReference>
<dbReference type="Proteomes" id="UP000512043">
    <property type="component" value="Chromosome"/>
</dbReference>
<dbReference type="AlphaFoldDB" id="A0ABD7AZJ6"/>
<proteinExistence type="inferred from homology"/>
<dbReference type="RefSeq" id="WP_181625432.1">
    <property type="nucleotide sequence ID" value="NZ_CP056597.1"/>
</dbReference>
<protein>
    <submittedName>
        <fullName evidence="2">Phage minor tail protein G</fullName>
    </submittedName>
</protein>
<name>A0ABD7AZJ6_CITFR</name>
<organism evidence="2 3">
    <name type="scientific">Citrobacter freundii</name>
    <dbReference type="NCBI Taxonomy" id="546"/>
    <lineage>
        <taxon>Bacteria</taxon>
        <taxon>Pseudomonadati</taxon>
        <taxon>Pseudomonadota</taxon>
        <taxon>Gammaproteobacteria</taxon>
        <taxon>Enterobacterales</taxon>
        <taxon>Enterobacteriaceae</taxon>
        <taxon>Citrobacter</taxon>
        <taxon>Citrobacter freundii complex</taxon>
    </lineage>
</organism>
<dbReference type="Pfam" id="PF06894">
    <property type="entry name" value="Phage_TAC_2"/>
    <property type="match status" value="1"/>
</dbReference>
<evidence type="ECO:0000313" key="3">
    <source>
        <dbReference type="Proteomes" id="UP000512043"/>
    </source>
</evidence>
<dbReference type="InterPro" id="IPR010027">
    <property type="entry name" value="Tail_assembly_G"/>
</dbReference>
<dbReference type="InterPro" id="IPR043704">
    <property type="entry name" value="Tail_assembly_GT"/>
</dbReference>
<evidence type="ECO:0000313" key="2">
    <source>
        <dbReference type="EMBL" id="QLY37335.1"/>
    </source>
</evidence>
<gene>
    <name evidence="2" type="ORF">HV164_12730</name>
</gene>